<evidence type="ECO:0000256" key="13">
    <source>
        <dbReference type="ARBA" id="ARBA00043219"/>
    </source>
</evidence>
<dbReference type="EC" id="2.5.1.58" evidence="4"/>
<sequence>MSQTDSSDEEVEFELDFLLYNDIQPTPQDDGPDRMLKDKKIELNFVLFYLNVNVLKNLISKKKKLAVAPIAYPADYKKAMDIFRTITTTNEQSKRTLYLTEFIIRLNPAHYTIWKFRENLVKKGVTEINEELNFTEALGKLHPKSYQIWHHRQWLVNNYIDLILPIQEIEFINRLLKYDTKNYHAWSYRQWLVQKFNLFKLELEETEGFILDDIRNNSAWNQRYFVFKMREEGFQNETDFENEINYCISKIKLAPRNESPWNYIRGIIKLFGKNPAEVKVYVSLCEDYFQKNLPISNALISLLEILENKIKSEKNDDFQSEALQICDKLIDFDYVRRNYWTYRKQLLLDANSH</sequence>
<evidence type="ECO:0000256" key="11">
    <source>
        <dbReference type="ARBA" id="ARBA00042436"/>
    </source>
</evidence>
<reference evidence="14" key="1">
    <citation type="submission" date="2020-05" db="EMBL/GenBank/DDBJ databases">
        <title>Phylogenomic resolution of chytrid fungi.</title>
        <authorList>
            <person name="Stajich J.E."/>
            <person name="Amses K."/>
            <person name="Simmons R."/>
            <person name="Seto K."/>
            <person name="Myers J."/>
            <person name="Bonds A."/>
            <person name="Quandt C.A."/>
            <person name="Barry K."/>
            <person name="Liu P."/>
            <person name="Grigoriev I."/>
            <person name="Longcore J.E."/>
            <person name="James T.Y."/>
        </authorList>
    </citation>
    <scope>NUCLEOTIDE SEQUENCE</scope>
    <source>
        <strain evidence="14">JEL0476</strain>
    </source>
</reference>
<keyword evidence="7" id="KW-0677">Repeat</keyword>
<organism evidence="14 15">
    <name type="scientific">Clydaea vesicula</name>
    <dbReference type="NCBI Taxonomy" id="447962"/>
    <lineage>
        <taxon>Eukaryota</taxon>
        <taxon>Fungi</taxon>
        <taxon>Fungi incertae sedis</taxon>
        <taxon>Chytridiomycota</taxon>
        <taxon>Chytridiomycota incertae sedis</taxon>
        <taxon>Chytridiomycetes</taxon>
        <taxon>Lobulomycetales</taxon>
        <taxon>Lobulomycetaceae</taxon>
        <taxon>Clydaea</taxon>
    </lineage>
</organism>
<evidence type="ECO:0000256" key="10">
    <source>
        <dbReference type="ARBA" id="ARBA00041392"/>
    </source>
</evidence>
<evidence type="ECO:0000256" key="7">
    <source>
        <dbReference type="ARBA" id="ARBA00022737"/>
    </source>
</evidence>
<dbReference type="PANTHER" id="PTHR11129">
    <property type="entry name" value="PROTEIN FARNESYLTRANSFERASE ALPHA SUBUNIT/RAB GERANYLGERANYL TRANSFERASE ALPHA SUBUNIT"/>
    <property type="match status" value="1"/>
</dbReference>
<accession>A0AAD5XVD2</accession>
<evidence type="ECO:0000256" key="3">
    <source>
        <dbReference type="ARBA" id="ARBA00012700"/>
    </source>
</evidence>
<evidence type="ECO:0000313" key="14">
    <source>
        <dbReference type="EMBL" id="KAJ3219114.1"/>
    </source>
</evidence>
<dbReference type="EC" id="2.5.1.59" evidence="3"/>
<dbReference type="PROSITE" id="PS51147">
    <property type="entry name" value="PFTA"/>
    <property type="match status" value="5"/>
</dbReference>
<keyword evidence="15" id="KW-1185">Reference proteome</keyword>
<dbReference type="SUPFAM" id="SSF48439">
    <property type="entry name" value="Protein prenylyltransferase"/>
    <property type="match status" value="1"/>
</dbReference>
<dbReference type="GO" id="GO:0004662">
    <property type="term" value="F:CAAX-protein geranylgeranyltransferase activity"/>
    <property type="evidence" value="ECO:0007669"/>
    <property type="project" value="UniProtKB-EC"/>
</dbReference>
<evidence type="ECO:0000256" key="12">
    <source>
        <dbReference type="ARBA" id="ARBA00043086"/>
    </source>
</evidence>
<protein>
    <recommendedName>
        <fullName evidence="9">Protein farnesyltransferase/geranylgeranyltransferase type-1 subunit alpha</fullName>
        <ecNumber evidence="4">2.5.1.58</ecNumber>
        <ecNumber evidence="3">2.5.1.59</ecNumber>
    </recommendedName>
    <alternativeName>
        <fullName evidence="12">CAAX farnesyltransferase subunit alpha</fullName>
    </alternativeName>
    <alternativeName>
        <fullName evidence="11">FTase-alpha</fullName>
    </alternativeName>
    <alternativeName>
        <fullName evidence="10">Ras proteins prenyltransferase subunit alpha</fullName>
    </alternativeName>
    <alternativeName>
        <fullName evidence="13">Type I protein geranyl-geranyltransferase subunit alpha</fullName>
    </alternativeName>
</protein>
<keyword evidence="6" id="KW-0808">Transferase</keyword>
<evidence type="ECO:0000256" key="4">
    <source>
        <dbReference type="ARBA" id="ARBA00012702"/>
    </source>
</evidence>
<gene>
    <name evidence="14" type="ORF">HK099_004808</name>
</gene>
<evidence type="ECO:0000256" key="1">
    <source>
        <dbReference type="ARBA" id="ARBA00001946"/>
    </source>
</evidence>
<dbReference type="Proteomes" id="UP001211065">
    <property type="component" value="Unassembled WGS sequence"/>
</dbReference>
<evidence type="ECO:0000313" key="15">
    <source>
        <dbReference type="Proteomes" id="UP001211065"/>
    </source>
</evidence>
<keyword evidence="8" id="KW-0460">Magnesium</keyword>
<evidence type="ECO:0000256" key="8">
    <source>
        <dbReference type="ARBA" id="ARBA00022842"/>
    </source>
</evidence>
<comment type="caution">
    <text evidence="14">The sequence shown here is derived from an EMBL/GenBank/DDBJ whole genome shotgun (WGS) entry which is preliminary data.</text>
</comment>
<evidence type="ECO:0000256" key="6">
    <source>
        <dbReference type="ARBA" id="ARBA00022679"/>
    </source>
</evidence>
<dbReference type="InterPro" id="IPR002088">
    <property type="entry name" value="Prenyl_trans_a"/>
</dbReference>
<dbReference type="AlphaFoldDB" id="A0AAD5XVD2"/>
<dbReference type="GO" id="GO:0005953">
    <property type="term" value="C:CAAX-protein geranylgeranyltransferase complex"/>
    <property type="evidence" value="ECO:0007669"/>
    <property type="project" value="TreeGrafter"/>
</dbReference>
<dbReference type="Pfam" id="PF01239">
    <property type="entry name" value="PPTA"/>
    <property type="match status" value="4"/>
</dbReference>
<name>A0AAD5XVD2_9FUNG</name>
<keyword evidence="5" id="KW-0637">Prenyltransferase</keyword>
<evidence type="ECO:0000256" key="5">
    <source>
        <dbReference type="ARBA" id="ARBA00022602"/>
    </source>
</evidence>
<proteinExistence type="inferred from homology"/>
<comment type="cofactor">
    <cofactor evidence="1">
        <name>Mg(2+)</name>
        <dbReference type="ChEBI" id="CHEBI:18420"/>
    </cofactor>
</comment>
<dbReference type="PANTHER" id="PTHR11129:SF1">
    <property type="entry name" value="PROTEIN FARNESYLTRANSFERASE_GERANYLGERANYLTRANSFERASE TYPE-1 SUBUNIT ALPHA"/>
    <property type="match status" value="1"/>
</dbReference>
<evidence type="ECO:0000256" key="2">
    <source>
        <dbReference type="ARBA" id="ARBA00006734"/>
    </source>
</evidence>
<dbReference type="EMBL" id="JADGJW010000351">
    <property type="protein sequence ID" value="KAJ3219114.1"/>
    <property type="molecule type" value="Genomic_DNA"/>
</dbReference>
<dbReference type="GO" id="GO:0005965">
    <property type="term" value="C:protein farnesyltransferase complex"/>
    <property type="evidence" value="ECO:0007669"/>
    <property type="project" value="TreeGrafter"/>
</dbReference>
<comment type="similarity">
    <text evidence="2">Belongs to the protein prenyltransferase subunit alpha family.</text>
</comment>
<dbReference type="Gene3D" id="1.25.40.120">
    <property type="entry name" value="Protein prenylyltransferase"/>
    <property type="match status" value="1"/>
</dbReference>
<evidence type="ECO:0000256" key="9">
    <source>
        <dbReference type="ARBA" id="ARBA00040965"/>
    </source>
</evidence>
<dbReference type="GO" id="GO:0004660">
    <property type="term" value="F:protein farnesyltransferase activity"/>
    <property type="evidence" value="ECO:0007669"/>
    <property type="project" value="UniProtKB-EC"/>
</dbReference>